<name>A0A3M0BR58_9AQUI</name>
<dbReference type="OrthoDB" id="9785278at2"/>
<comment type="caution">
    <text evidence="1">The sequence shown here is derived from an EMBL/GenBank/DDBJ whole genome shotgun (WGS) entry which is preliminary data.</text>
</comment>
<dbReference type="EMBL" id="REFO01000011">
    <property type="protein sequence ID" value="RMA97318.1"/>
    <property type="molecule type" value="Genomic_DNA"/>
</dbReference>
<keyword evidence="2" id="KW-1185">Reference proteome</keyword>
<dbReference type="NCBIfam" id="NF040826">
    <property type="entry name" value="lxa_BCAM0308"/>
    <property type="match status" value="1"/>
</dbReference>
<dbReference type="InterPro" id="IPR047706">
    <property type="entry name" value="BCAM0308-like"/>
</dbReference>
<sequence>MPNRKDRLLKEYIHDPYFTKEKYPDPSICKVCGVVFHDGIFEWMEKPPAEAKKEIVCPACRRIQEKYEGGIVEFSGKFLQEHIEEISHLIRNVAQEEMKYRPLERIIEIKEEDGKLIITTTYEHLARRIGEAVHKAYKGDLKLQYPEGWKYIRVYWHRD</sequence>
<protein>
    <recommendedName>
        <fullName evidence="3">NMD3 family protein</fullName>
    </recommendedName>
</protein>
<gene>
    <name evidence="1" type="ORF">CLV39_0976</name>
</gene>
<organism evidence="1 2">
    <name type="scientific">Hydrogenothermus marinus</name>
    <dbReference type="NCBI Taxonomy" id="133270"/>
    <lineage>
        <taxon>Bacteria</taxon>
        <taxon>Pseudomonadati</taxon>
        <taxon>Aquificota</taxon>
        <taxon>Aquificia</taxon>
        <taxon>Aquificales</taxon>
        <taxon>Hydrogenothermaceae</taxon>
        <taxon>Hydrogenothermus</taxon>
    </lineage>
</organism>
<accession>A0A3M0BR58</accession>
<evidence type="ECO:0000313" key="1">
    <source>
        <dbReference type="EMBL" id="RMA97318.1"/>
    </source>
</evidence>
<proteinExistence type="predicted"/>
<evidence type="ECO:0000313" key="2">
    <source>
        <dbReference type="Proteomes" id="UP000280842"/>
    </source>
</evidence>
<reference evidence="1 2" key="1">
    <citation type="submission" date="2018-10" db="EMBL/GenBank/DDBJ databases">
        <title>Genomic Encyclopedia of Archaeal and Bacterial Type Strains, Phase II (KMG-II): from individual species to whole genera.</title>
        <authorList>
            <person name="Goeker M."/>
        </authorList>
    </citation>
    <scope>NUCLEOTIDE SEQUENCE [LARGE SCALE GENOMIC DNA]</scope>
    <source>
        <strain evidence="1 2">VM1</strain>
    </source>
</reference>
<dbReference type="Proteomes" id="UP000280842">
    <property type="component" value="Unassembled WGS sequence"/>
</dbReference>
<dbReference type="AlphaFoldDB" id="A0A3M0BR58"/>
<dbReference type="RefSeq" id="WP_121923101.1">
    <property type="nucleotide sequence ID" value="NZ_REFO01000011.1"/>
</dbReference>
<evidence type="ECO:0008006" key="3">
    <source>
        <dbReference type="Google" id="ProtNLM"/>
    </source>
</evidence>